<keyword evidence="2" id="KW-0812">Transmembrane</keyword>
<sequence length="360" mass="38017">MRTTPKDPSNDEFDDDEKNKLSEEQTETNESERTDHDDAVEQPETADRELSQIPQDLENTNKMRAVDDSLPSFPPEESAADVSQKHGKTQTSSTTASTVPGKPASSAKSTQKRSTQLIIIIVAVLALMLAGVYLYASGTISGTPRAQYMSDCKANVATANSTRKLLTTAVNDAKSYQSEHVSDMSDEQLRNLTSALNQAEQQPAVPSCQLFADNATLQTNAANAKQLTSNATTLTKTLLLATNSQSTQDDDEQSASDGEQSTQQQSEATPSPTATSTTDTSGTSSNNTDSDSSSQSTDTKKSTASTPSSKSTDSNTPKDDSSDSPDSSSGEDSSKTDSKQSSDANANKTSKNGSGSSSTE</sequence>
<feature type="compositionally biased region" description="Polar residues" evidence="1">
    <location>
        <begin position="89"/>
        <end position="98"/>
    </location>
</feature>
<evidence type="ECO:0000256" key="1">
    <source>
        <dbReference type="SAM" id="MobiDB-lite"/>
    </source>
</evidence>
<dbReference type="EMBL" id="WNLP01000004">
    <property type="protein sequence ID" value="MUH59739.1"/>
    <property type="molecule type" value="Genomic_DNA"/>
</dbReference>
<feature type="compositionally biased region" description="Low complexity" evidence="1">
    <location>
        <begin position="341"/>
        <end position="360"/>
    </location>
</feature>
<feature type="transmembrane region" description="Helical" evidence="2">
    <location>
        <begin position="117"/>
        <end position="136"/>
    </location>
</feature>
<protein>
    <submittedName>
        <fullName evidence="3">Uncharacterized protein</fullName>
    </submittedName>
</protein>
<comment type="caution">
    <text evidence="3">The sequence shown here is derived from an EMBL/GenBank/DDBJ whole genome shotgun (WGS) entry which is preliminary data.</text>
</comment>
<feature type="compositionally biased region" description="Basic and acidic residues" evidence="1">
    <location>
        <begin position="30"/>
        <end position="50"/>
    </location>
</feature>
<evidence type="ECO:0000313" key="4">
    <source>
        <dbReference type="Proteomes" id="UP000487882"/>
    </source>
</evidence>
<accession>A0A7K1J5B1</accession>
<name>A0A7K1J5B1_9BIFI</name>
<organism evidence="3 4">
    <name type="scientific">Bifidobacterium canis</name>
    <dbReference type="NCBI Taxonomy" id="2610880"/>
    <lineage>
        <taxon>Bacteria</taxon>
        <taxon>Bacillati</taxon>
        <taxon>Actinomycetota</taxon>
        <taxon>Actinomycetes</taxon>
        <taxon>Bifidobacteriales</taxon>
        <taxon>Bifidobacteriaceae</taxon>
        <taxon>Bifidobacterium</taxon>
    </lineage>
</organism>
<feature type="compositionally biased region" description="Polar residues" evidence="1">
    <location>
        <begin position="255"/>
        <end position="264"/>
    </location>
</feature>
<gene>
    <name evidence="3" type="ORF">GSD1FS_1080</name>
</gene>
<feature type="region of interest" description="Disordered" evidence="1">
    <location>
        <begin position="1"/>
        <end position="110"/>
    </location>
</feature>
<feature type="region of interest" description="Disordered" evidence="1">
    <location>
        <begin position="244"/>
        <end position="360"/>
    </location>
</feature>
<dbReference type="RefSeq" id="WP_155588688.1">
    <property type="nucleotide sequence ID" value="NZ_WNLP01000004.1"/>
</dbReference>
<dbReference type="Proteomes" id="UP000487882">
    <property type="component" value="Unassembled WGS sequence"/>
</dbReference>
<keyword evidence="2" id="KW-1133">Transmembrane helix</keyword>
<keyword evidence="2" id="KW-0472">Membrane</keyword>
<evidence type="ECO:0000313" key="3">
    <source>
        <dbReference type="EMBL" id="MUH59739.1"/>
    </source>
</evidence>
<keyword evidence="4" id="KW-1185">Reference proteome</keyword>
<dbReference type="AlphaFoldDB" id="A0A7K1J5B1"/>
<reference evidence="3 4" key="1">
    <citation type="submission" date="2019-09" db="EMBL/GenBank/DDBJ databases">
        <title>Bifidobacterium canis sp. nov., isolated from the digestive tract of German Shepherd dog puppy.</title>
        <authorList>
            <person name="Bunesova V."/>
        </authorList>
    </citation>
    <scope>NUCLEOTIDE SEQUENCE [LARGE SCALE GENOMIC DNA]</scope>
    <source>
        <strain evidence="3 4">GSD1FS</strain>
    </source>
</reference>
<proteinExistence type="predicted"/>
<feature type="compositionally biased region" description="Low complexity" evidence="1">
    <location>
        <begin position="265"/>
        <end position="315"/>
    </location>
</feature>
<evidence type="ECO:0000256" key="2">
    <source>
        <dbReference type="SAM" id="Phobius"/>
    </source>
</evidence>